<keyword evidence="3" id="KW-1185">Reference proteome</keyword>
<protein>
    <submittedName>
        <fullName evidence="2">Uncharacterized protein</fullName>
    </submittedName>
</protein>
<dbReference type="AlphaFoldDB" id="A0A4R2L6G6"/>
<organism evidence="2 3">
    <name type="scientific">Plasticicumulans lactativorans</name>
    <dbReference type="NCBI Taxonomy" id="1133106"/>
    <lineage>
        <taxon>Bacteria</taxon>
        <taxon>Pseudomonadati</taxon>
        <taxon>Pseudomonadota</taxon>
        <taxon>Gammaproteobacteria</taxon>
        <taxon>Candidatus Competibacteraceae</taxon>
        <taxon>Plasticicumulans</taxon>
    </lineage>
</organism>
<proteinExistence type="predicted"/>
<evidence type="ECO:0000313" key="2">
    <source>
        <dbReference type="EMBL" id="TCO79556.1"/>
    </source>
</evidence>
<gene>
    <name evidence="2" type="ORF">EV699_11912</name>
</gene>
<accession>A0A4R2L6G6</accession>
<evidence type="ECO:0000313" key="3">
    <source>
        <dbReference type="Proteomes" id="UP000295765"/>
    </source>
</evidence>
<dbReference type="Proteomes" id="UP000295765">
    <property type="component" value="Unassembled WGS sequence"/>
</dbReference>
<dbReference type="EMBL" id="SLWY01000019">
    <property type="protein sequence ID" value="TCO79556.1"/>
    <property type="molecule type" value="Genomic_DNA"/>
</dbReference>
<reference evidence="2 3" key="1">
    <citation type="submission" date="2019-03" db="EMBL/GenBank/DDBJ databases">
        <title>Genomic Encyclopedia of Type Strains, Phase IV (KMG-IV): sequencing the most valuable type-strain genomes for metagenomic binning, comparative biology and taxonomic classification.</title>
        <authorList>
            <person name="Goeker M."/>
        </authorList>
    </citation>
    <scope>NUCLEOTIDE SEQUENCE [LARGE SCALE GENOMIC DNA]</scope>
    <source>
        <strain evidence="2 3">DSM 25287</strain>
    </source>
</reference>
<feature type="region of interest" description="Disordered" evidence="1">
    <location>
        <begin position="1"/>
        <end position="23"/>
    </location>
</feature>
<evidence type="ECO:0000256" key="1">
    <source>
        <dbReference type="SAM" id="MobiDB-lite"/>
    </source>
</evidence>
<name>A0A4R2L6G6_9GAMM</name>
<sequence length="197" mass="21486">MPPKTRRERGPALPPRPLVPRGAGAPHLETVALKAVTGALLAALVLGPAHAQSLDELLVEELGRADNGRILLTMASLDWQQNSGVPVEPEVAALRQSFRASAPRRCESLLKLMKFDYRASRSPQDQRLLDSARRYLGPLQARGLTTATLENPLTGMLAWGLLRDEPPLCACLLPADAGGVLDWCARFQLRPDGNWPY</sequence>
<comment type="caution">
    <text evidence="2">The sequence shown here is derived from an EMBL/GenBank/DDBJ whole genome shotgun (WGS) entry which is preliminary data.</text>
</comment>